<keyword evidence="1" id="KW-0812">Transmembrane</keyword>
<proteinExistence type="predicted"/>
<dbReference type="Proteomes" id="UP001141336">
    <property type="component" value="Unassembled WGS sequence"/>
</dbReference>
<protein>
    <submittedName>
        <fullName evidence="2">Uncharacterized protein</fullName>
    </submittedName>
</protein>
<keyword evidence="1" id="KW-1133">Transmembrane helix</keyword>
<feature type="transmembrane region" description="Helical" evidence="1">
    <location>
        <begin position="47"/>
        <end position="65"/>
    </location>
</feature>
<gene>
    <name evidence="2" type="ORF">O0S09_03590</name>
</gene>
<organism evidence="2 3">
    <name type="scientific">Methanocorpusculum vombati</name>
    <dbReference type="NCBI Taxonomy" id="3002864"/>
    <lineage>
        <taxon>Archaea</taxon>
        <taxon>Methanobacteriati</taxon>
        <taxon>Methanobacteriota</taxon>
        <taxon>Stenosarchaea group</taxon>
        <taxon>Methanomicrobia</taxon>
        <taxon>Methanomicrobiales</taxon>
        <taxon>Methanocorpusculaceae</taxon>
        <taxon>Methanocorpusculum</taxon>
    </lineage>
</organism>
<evidence type="ECO:0000313" key="2">
    <source>
        <dbReference type="EMBL" id="MCZ0862338.1"/>
    </source>
</evidence>
<sequence length="106" mass="12392">MLIILLKLLLFSLTIIVFCFLSWRILTGRDKPHEAKTPLPDWWLGSRVVISSGVCGFSSLFWFLLVYPNELLPLTPFLVFPAYIMTFITVKFGIDLIVEYWRNHEI</sequence>
<evidence type="ECO:0000256" key="1">
    <source>
        <dbReference type="SAM" id="Phobius"/>
    </source>
</evidence>
<keyword evidence="1" id="KW-0472">Membrane</keyword>
<keyword evidence="3" id="KW-1185">Reference proteome</keyword>
<feature type="transmembrane region" description="Helical" evidence="1">
    <location>
        <begin position="6"/>
        <end position="26"/>
    </location>
</feature>
<dbReference type="EMBL" id="JAPTGC010000004">
    <property type="protein sequence ID" value="MCZ0862338.1"/>
    <property type="molecule type" value="Genomic_DNA"/>
</dbReference>
<feature type="transmembrane region" description="Helical" evidence="1">
    <location>
        <begin position="77"/>
        <end position="98"/>
    </location>
</feature>
<comment type="caution">
    <text evidence="2">The sequence shown here is derived from an EMBL/GenBank/DDBJ whole genome shotgun (WGS) entry which is preliminary data.</text>
</comment>
<name>A0ABT4IMN7_9EURY</name>
<dbReference type="RefSeq" id="WP_268922580.1">
    <property type="nucleotide sequence ID" value="NZ_JAPTGC010000004.1"/>
</dbReference>
<evidence type="ECO:0000313" key="3">
    <source>
        <dbReference type="Proteomes" id="UP001141336"/>
    </source>
</evidence>
<accession>A0ABT4IMN7</accession>
<reference evidence="2" key="1">
    <citation type="submission" date="2022-12" db="EMBL/GenBank/DDBJ databases">
        <title>Isolation and characterisation of novel Methanocorpusculum spp. from native Australian herbivores indicates the genus is ancestrally host-associated.</title>
        <authorList>
            <person name="Volmer J.G."/>
            <person name="Soo R.M."/>
            <person name="Evans P.N."/>
            <person name="Hoedt E.C."/>
            <person name="Astorga Alsina A.L."/>
            <person name="Woodcroft B.J."/>
            <person name="Tyson G.W."/>
            <person name="Hugenholtz P."/>
            <person name="Morrison M."/>
        </authorList>
    </citation>
    <scope>NUCLEOTIDE SEQUENCE</scope>
    <source>
        <strain evidence="2">CW153</strain>
    </source>
</reference>